<dbReference type="AlphaFoldDB" id="A0A1J4TQ51"/>
<dbReference type="PANTHER" id="PTHR10859:SF91">
    <property type="entry name" value="DOLICHYL-PHOSPHATE BETA-GLUCOSYLTRANSFERASE"/>
    <property type="match status" value="1"/>
</dbReference>
<comment type="caution">
    <text evidence="2">The sequence shown here is derived from an EMBL/GenBank/DDBJ whole genome shotgun (WGS) entry which is preliminary data.</text>
</comment>
<dbReference type="EMBL" id="MNUY01000046">
    <property type="protein sequence ID" value="OIO13938.1"/>
    <property type="molecule type" value="Genomic_DNA"/>
</dbReference>
<dbReference type="STRING" id="1805209.AUJ73_02910"/>
<name>A0A1J4TQ51_9BACT</name>
<proteinExistence type="predicted"/>
<evidence type="ECO:0000313" key="2">
    <source>
        <dbReference type="EMBL" id="OIO13938.1"/>
    </source>
</evidence>
<dbReference type="SUPFAM" id="SSF53448">
    <property type="entry name" value="Nucleotide-diphospho-sugar transferases"/>
    <property type="match status" value="1"/>
</dbReference>
<dbReference type="Proteomes" id="UP000183120">
    <property type="component" value="Unassembled WGS sequence"/>
</dbReference>
<gene>
    <name evidence="2" type="ORF">AUJ73_02910</name>
</gene>
<reference evidence="2 3" key="1">
    <citation type="journal article" date="2016" name="Environ. Microbiol.">
        <title>Genomic resolution of a cold subsurface aquifer community provides metabolic insights for novel microbes adapted to high CO concentrations.</title>
        <authorList>
            <person name="Probst A.J."/>
            <person name="Castelle C.J."/>
            <person name="Singh A."/>
            <person name="Brown C.T."/>
            <person name="Anantharaman K."/>
            <person name="Sharon I."/>
            <person name="Hug L.A."/>
            <person name="Burstein D."/>
            <person name="Emerson J.B."/>
            <person name="Thomas B.C."/>
            <person name="Banfield J.F."/>
        </authorList>
    </citation>
    <scope>NUCLEOTIDE SEQUENCE [LARGE SCALE GENOMIC DNA]</scope>
    <source>
        <strain evidence="2">CG1_02_37_22</strain>
    </source>
</reference>
<dbReference type="InterPro" id="IPR001173">
    <property type="entry name" value="Glyco_trans_2-like"/>
</dbReference>
<dbReference type="Pfam" id="PF00535">
    <property type="entry name" value="Glycos_transf_2"/>
    <property type="match status" value="1"/>
</dbReference>
<evidence type="ECO:0000313" key="3">
    <source>
        <dbReference type="Proteomes" id="UP000183120"/>
    </source>
</evidence>
<sequence length="251" mass="28455">MKDIYLSVIIPCYNEERNIRLGALENVSHFLNKKKYPWEVILVNDGSKDDSVKLIGEFIKDHSCFKLLNIIHQGKAAAVISGVFESKGKIILFSDLDQATPIAEIDKLLPNFSKGFDIVIGSRSGHRRGAPFFRLAMARGFMVLRNMILNLGIRDTQCGFKAFRKETAGNIFSRLKVFSLSRQAQGPTVTAGFDVELLYLAKLLGYRVKEVSVEWNYQETRHVNPIKDSIEGVMDLLRIRLNSLKGIYEKK</sequence>
<evidence type="ECO:0000259" key="1">
    <source>
        <dbReference type="Pfam" id="PF00535"/>
    </source>
</evidence>
<dbReference type="GO" id="GO:0006487">
    <property type="term" value="P:protein N-linked glycosylation"/>
    <property type="evidence" value="ECO:0007669"/>
    <property type="project" value="TreeGrafter"/>
</dbReference>
<dbReference type="InterPro" id="IPR029044">
    <property type="entry name" value="Nucleotide-diphossugar_trans"/>
</dbReference>
<feature type="domain" description="Glycosyltransferase 2-like" evidence="1">
    <location>
        <begin position="7"/>
        <end position="168"/>
    </location>
</feature>
<accession>A0A1J4TQ51</accession>
<organism evidence="2 3">
    <name type="scientific">Candidatus Gottesmanbacteria bacterium CG1_02_37_22</name>
    <dbReference type="NCBI Taxonomy" id="1805209"/>
    <lineage>
        <taxon>Bacteria</taxon>
        <taxon>Candidatus Gottesmaniibacteriota</taxon>
    </lineage>
</organism>
<protein>
    <recommendedName>
        <fullName evidence="1">Glycosyltransferase 2-like domain-containing protein</fullName>
    </recommendedName>
</protein>
<dbReference type="PANTHER" id="PTHR10859">
    <property type="entry name" value="GLYCOSYL TRANSFERASE"/>
    <property type="match status" value="1"/>
</dbReference>
<dbReference type="Gene3D" id="3.90.550.10">
    <property type="entry name" value="Spore Coat Polysaccharide Biosynthesis Protein SpsA, Chain A"/>
    <property type="match status" value="1"/>
</dbReference>